<feature type="non-terminal residue" evidence="1">
    <location>
        <position position="49"/>
    </location>
</feature>
<feature type="non-terminal residue" evidence="1">
    <location>
        <position position="1"/>
    </location>
</feature>
<keyword evidence="2" id="KW-1185">Reference proteome</keyword>
<organism evidence="1 2">
    <name type="scientific">Scutellospora calospora</name>
    <dbReference type="NCBI Taxonomy" id="85575"/>
    <lineage>
        <taxon>Eukaryota</taxon>
        <taxon>Fungi</taxon>
        <taxon>Fungi incertae sedis</taxon>
        <taxon>Mucoromycota</taxon>
        <taxon>Glomeromycotina</taxon>
        <taxon>Glomeromycetes</taxon>
        <taxon>Diversisporales</taxon>
        <taxon>Gigasporaceae</taxon>
        <taxon>Scutellospora</taxon>
    </lineage>
</organism>
<gene>
    <name evidence="1" type="ORF">SCALOS_LOCUS9359</name>
</gene>
<sequence>PNTLSSNLKSFDPKSESVTTDIQKNRKRKNKKEIQENDTIIAEAVTTRM</sequence>
<protein>
    <submittedName>
        <fullName evidence="1">1084_t:CDS:1</fullName>
    </submittedName>
</protein>
<name>A0ACA9NQX6_9GLOM</name>
<evidence type="ECO:0000313" key="2">
    <source>
        <dbReference type="Proteomes" id="UP000789860"/>
    </source>
</evidence>
<evidence type="ECO:0000313" key="1">
    <source>
        <dbReference type="EMBL" id="CAG8670520.1"/>
    </source>
</evidence>
<accession>A0ACA9NQX6</accession>
<proteinExistence type="predicted"/>
<dbReference type="Proteomes" id="UP000789860">
    <property type="component" value="Unassembled WGS sequence"/>
</dbReference>
<comment type="caution">
    <text evidence="1">The sequence shown here is derived from an EMBL/GenBank/DDBJ whole genome shotgun (WGS) entry which is preliminary data.</text>
</comment>
<dbReference type="EMBL" id="CAJVPM010028663">
    <property type="protein sequence ID" value="CAG8670520.1"/>
    <property type="molecule type" value="Genomic_DNA"/>
</dbReference>
<reference evidence="1" key="1">
    <citation type="submission" date="2021-06" db="EMBL/GenBank/DDBJ databases">
        <authorList>
            <person name="Kallberg Y."/>
            <person name="Tangrot J."/>
            <person name="Rosling A."/>
        </authorList>
    </citation>
    <scope>NUCLEOTIDE SEQUENCE</scope>
    <source>
        <strain evidence="1">AU212A</strain>
    </source>
</reference>